<evidence type="ECO:0000313" key="2">
    <source>
        <dbReference type="EMBL" id="MCM6763091.1"/>
    </source>
</evidence>
<dbReference type="EMBL" id="JAMRYM010000048">
    <property type="protein sequence ID" value="MCM6763091.1"/>
    <property type="molecule type" value="Genomic_DNA"/>
</dbReference>
<comment type="caution">
    <text evidence="2">The sequence shown here is derived from an EMBL/GenBank/DDBJ whole genome shotgun (WGS) entry which is preliminary data.</text>
</comment>
<reference evidence="2" key="1">
    <citation type="submission" date="2022-06" db="EMBL/GenBank/DDBJ databases">
        <title>Whole genome shotgun sequencing (WGS) of Rathayibacter sp. ZW T2_19, isolated from stored onions (Allium cepa).</title>
        <authorList>
            <person name="Stoll D.A."/>
            <person name="Huch M."/>
        </authorList>
    </citation>
    <scope>NUCLEOTIDE SEQUENCE</scope>
    <source>
        <strain evidence="2">ZW T2_19</strain>
    </source>
</reference>
<proteinExistence type="predicted"/>
<evidence type="ECO:0008006" key="4">
    <source>
        <dbReference type="Google" id="ProtNLM"/>
    </source>
</evidence>
<gene>
    <name evidence="2" type="ORF">NB037_11745</name>
</gene>
<dbReference type="Proteomes" id="UP001155240">
    <property type="component" value="Unassembled WGS sequence"/>
</dbReference>
<protein>
    <recommendedName>
        <fullName evidence="4">Transcriptional regulator, AbiEi antitoxin, Type IV TA system</fullName>
    </recommendedName>
</protein>
<organism evidence="2 3">
    <name type="scientific">Rathayibacter rubneri</name>
    <dbReference type="NCBI Taxonomy" id="2950106"/>
    <lineage>
        <taxon>Bacteria</taxon>
        <taxon>Bacillati</taxon>
        <taxon>Actinomycetota</taxon>
        <taxon>Actinomycetes</taxon>
        <taxon>Micrococcales</taxon>
        <taxon>Microbacteriaceae</taxon>
        <taxon>Rathayibacter</taxon>
    </lineage>
</organism>
<name>A0A9X2ISW7_9MICO</name>
<sequence>MSAVELLRDGACGRSDAFVRLRRGVYVEADAWARASVDERQRARIDAVAETWSSPFFLRESAAAVWGLPLVEPLATVVHVEGATDVGSRTRNGVAEHRSARFPTLAVIDGLAVSDLAQTVFDLARFSSFRRAVVAADYALRLVDDDGRPLLRREELLERHADLPPGSRGRTASAAVIAFADAASETPLESISRVAMHVGGLPAPVLQHPVHDAEGRAGVVDFFFDEVAAVGEADGDHKYSDAAFLNGRTPEEVLLAEKRREDRIRSCVRGFARWSWRDAYDVRPLLVRLARVGVRRSEGTPNGRGNQLVRAPSTVRGSVGAEAEGQLGW</sequence>
<dbReference type="AlphaFoldDB" id="A0A9X2ISW7"/>
<keyword evidence="3" id="KW-1185">Reference proteome</keyword>
<dbReference type="RefSeq" id="WP_251945967.1">
    <property type="nucleotide sequence ID" value="NZ_JAMRYM010000048.1"/>
</dbReference>
<evidence type="ECO:0000256" key="1">
    <source>
        <dbReference type="SAM" id="MobiDB-lite"/>
    </source>
</evidence>
<evidence type="ECO:0000313" key="3">
    <source>
        <dbReference type="Proteomes" id="UP001155240"/>
    </source>
</evidence>
<accession>A0A9X2ISW7</accession>
<feature type="region of interest" description="Disordered" evidence="1">
    <location>
        <begin position="296"/>
        <end position="329"/>
    </location>
</feature>